<dbReference type="RefSeq" id="WP_261927906.1">
    <property type="nucleotide sequence ID" value="NZ_CALYLG010000378.1"/>
</dbReference>
<gene>
    <name evidence="2" type="ORF">PYE67_13730</name>
</gene>
<proteinExistence type="predicted"/>
<sequence>MNNFRVLLATILIVLSTYTAAVISDHGMNLIPIFFGEIMEMTWSGQFNMDFMFFLMLSATWVSWREDFSVRGFFLGTLAFFGGALFLSVYLLVESFKVKGNIQVLLLGRQRATQHGRTL</sequence>
<dbReference type="Proteomes" id="UP001241226">
    <property type="component" value="Chromosome 2"/>
</dbReference>
<keyword evidence="1" id="KW-1133">Transmembrane helix</keyword>
<feature type="transmembrane region" description="Helical" evidence="1">
    <location>
        <begin position="45"/>
        <end position="64"/>
    </location>
</feature>
<reference evidence="2 3" key="1">
    <citation type="submission" date="2022-02" db="EMBL/GenBank/DDBJ databases">
        <title>Emergence and expansion in Europe of a Vibrio aestuarianus clonal complex pathogenic for oysters.</title>
        <authorList>
            <person name="Mesnil A."/>
            <person name="Travers M.-A."/>
        </authorList>
    </citation>
    <scope>NUCLEOTIDE SEQUENCE [LARGE SCALE GENOMIC DNA]</scope>
    <source>
        <strain evidence="2 3">U17</strain>
    </source>
</reference>
<name>A0ABD7YQ14_9VIBR</name>
<evidence type="ECO:0000313" key="2">
    <source>
        <dbReference type="EMBL" id="WGK87182.1"/>
    </source>
</evidence>
<feature type="transmembrane region" description="Helical" evidence="1">
    <location>
        <begin position="73"/>
        <end position="93"/>
    </location>
</feature>
<protein>
    <submittedName>
        <fullName evidence="2">Uncharacterized protein</fullName>
    </submittedName>
</protein>
<accession>A0ABD7YQ14</accession>
<keyword evidence="1" id="KW-0812">Transmembrane</keyword>
<keyword evidence="1" id="KW-0472">Membrane</keyword>
<dbReference type="AlphaFoldDB" id="A0ABD7YQ14"/>
<dbReference type="EMBL" id="CP118712">
    <property type="protein sequence ID" value="WGK87182.1"/>
    <property type="molecule type" value="Genomic_DNA"/>
</dbReference>
<evidence type="ECO:0000256" key="1">
    <source>
        <dbReference type="SAM" id="Phobius"/>
    </source>
</evidence>
<evidence type="ECO:0000313" key="3">
    <source>
        <dbReference type="Proteomes" id="UP001241226"/>
    </source>
</evidence>
<organism evidence="2 3">
    <name type="scientific">Vibrio aestuarianus</name>
    <dbReference type="NCBI Taxonomy" id="28171"/>
    <lineage>
        <taxon>Bacteria</taxon>
        <taxon>Pseudomonadati</taxon>
        <taxon>Pseudomonadota</taxon>
        <taxon>Gammaproteobacteria</taxon>
        <taxon>Vibrionales</taxon>
        <taxon>Vibrionaceae</taxon>
        <taxon>Vibrio</taxon>
    </lineage>
</organism>